<name>A0A3D8RPZ4_9HELO</name>
<proteinExistence type="predicted"/>
<dbReference type="EMBL" id="PDLN01000009">
    <property type="protein sequence ID" value="RDW76040.1"/>
    <property type="molecule type" value="Genomic_DNA"/>
</dbReference>
<evidence type="ECO:0000313" key="2">
    <source>
        <dbReference type="EMBL" id="RDW76040.1"/>
    </source>
</evidence>
<feature type="compositionally biased region" description="Basic and acidic residues" evidence="1">
    <location>
        <begin position="397"/>
        <end position="463"/>
    </location>
</feature>
<organism evidence="2 3">
    <name type="scientific">Coleophoma crateriformis</name>
    <dbReference type="NCBI Taxonomy" id="565419"/>
    <lineage>
        <taxon>Eukaryota</taxon>
        <taxon>Fungi</taxon>
        <taxon>Dikarya</taxon>
        <taxon>Ascomycota</taxon>
        <taxon>Pezizomycotina</taxon>
        <taxon>Leotiomycetes</taxon>
        <taxon>Helotiales</taxon>
        <taxon>Dermateaceae</taxon>
        <taxon>Coleophoma</taxon>
    </lineage>
</organism>
<sequence length="734" mass="83660">MFQALARRVPFRALCFIAATLYLIFHDRPPRNLIPHLKDARSISKCLQTNLTSILWTPDADNTPSQHAFTCPACPVCPNTTTVTQPCSTSNDIPLPPPSPAETTHIDSTPSPEQQIMDSMRAQGIQVVFKTGAQELAQLAINLGTTLRFFDQQDVLFFSDMHDSIGPFTVHDALRNVNQNIRDNHPDFEIYRKLKQYHMTGQNIQDLVEDSSHGDGRSGWKLDKWKFLHMIEEAFEMRPNAKWAKMMADDPGSALGYGSIAFAHGGSGYVISNAAMNKLLGPAQPEDIAARWDSRLQGVCCGDMALADALHAKGVDLTGAHPFFNGYKPTTLTYGPQQHWCQPVVTMHHVVPADFTLFADLYHYFVEPHIAHKTDNWDNLSHGPTYTQQMLDEDKEISERKKKLDDDRRETEERKQLMKDADDSAEQKRLNEDDQKDADNSEDETKVEAKDNEDDPRKPDHEGRRRPKRPLQPPMDDDSVDATLDNTARDLFSRRKLHRRGWEVNEQADNKGWEINAKVEHKAENKKPDEMENKDGPDAQPVEDKQDNPEAQPVEDKQDNPEAKDESANENKPDKKEESEAKDDSPGKDGSDPNDNVDRQDGILNPKDAEEERAKKNVEERRKSEEQAFQRLAIEKEVERQIALAAKPVRELSESEKMAHESFANCRKVCEENQECFQFVWWKDTCKLGLSFRLGKYQEADRLGEGTVSSGWMVQRIRDWTAENACTAPRWEWY</sequence>
<keyword evidence="3" id="KW-1185">Reference proteome</keyword>
<feature type="region of interest" description="Disordered" evidence="1">
    <location>
        <begin position="88"/>
        <end position="113"/>
    </location>
</feature>
<gene>
    <name evidence="2" type="ORF">BP5796_06861</name>
</gene>
<evidence type="ECO:0000256" key="1">
    <source>
        <dbReference type="SAM" id="MobiDB-lite"/>
    </source>
</evidence>
<comment type="caution">
    <text evidence="2">The sequence shown here is derived from an EMBL/GenBank/DDBJ whole genome shotgun (WGS) entry which is preliminary data.</text>
</comment>
<evidence type="ECO:0000313" key="3">
    <source>
        <dbReference type="Proteomes" id="UP000256328"/>
    </source>
</evidence>
<reference evidence="2 3" key="1">
    <citation type="journal article" date="2018" name="IMA Fungus">
        <title>IMA Genome-F 9: Draft genome sequence of Annulohypoxylon stygium, Aspergillus mulundensis, Berkeleyomyces basicola (syn. Thielaviopsis basicola), Ceratocystis smalleyi, two Cercospora beticola strains, Coleophoma cylindrospora, Fusarium fracticaudum, Phialophora cf. hyalina, and Morchella septimelata.</title>
        <authorList>
            <person name="Wingfield B.D."/>
            <person name="Bills G.F."/>
            <person name="Dong Y."/>
            <person name="Huang W."/>
            <person name="Nel W.J."/>
            <person name="Swalarsk-Parry B.S."/>
            <person name="Vaghefi N."/>
            <person name="Wilken P.M."/>
            <person name="An Z."/>
            <person name="de Beer Z.W."/>
            <person name="De Vos L."/>
            <person name="Chen L."/>
            <person name="Duong T.A."/>
            <person name="Gao Y."/>
            <person name="Hammerbacher A."/>
            <person name="Kikkert J.R."/>
            <person name="Li Y."/>
            <person name="Li H."/>
            <person name="Li K."/>
            <person name="Li Q."/>
            <person name="Liu X."/>
            <person name="Ma X."/>
            <person name="Naidoo K."/>
            <person name="Pethybridge S.J."/>
            <person name="Sun J."/>
            <person name="Steenkamp E.T."/>
            <person name="van der Nest M.A."/>
            <person name="van Wyk S."/>
            <person name="Wingfield M.J."/>
            <person name="Xiong C."/>
            <person name="Yue Q."/>
            <person name="Zhang X."/>
        </authorList>
    </citation>
    <scope>NUCLEOTIDE SEQUENCE [LARGE SCALE GENOMIC DNA]</scope>
    <source>
        <strain evidence="2 3">BP5796</strain>
    </source>
</reference>
<evidence type="ECO:0008006" key="4">
    <source>
        <dbReference type="Google" id="ProtNLM"/>
    </source>
</evidence>
<feature type="compositionally biased region" description="Basic and acidic residues" evidence="1">
    <location>
        <begin position="500"/>
        <end position="623"/>
    </location>
</feature>
<feature type="compositionally biased region" description="Polar residues" evidence="1">
    <location>
        <begin position="377"/>
        <end position="390"/>
    </location>
</feature>
<accession>A0A3D8RPZ4</accession>
<dbReference type="OrthoDB" id="414175at2759"/>
<protein>
    <recommendedName>
        <fullName evidence="4">Glycosyltransferase family 31 protein</fullName>
    </recommendedName>
</protein>
<dbReference type="Proteomes" id="UP000256328">
    <property type="component" value="Unassembled WGS sequence"/>
</dbReference>
<dbReference type="AlphaFoldDB" id="A0A3D8RPZ4"/>
<feature type="region of interest" description="Disordered" evidence="1">
    <location>
        <begin position="374"/>
        <end position="623"/>
    </location>
</feature>